<reference evidence="1 2" key="1">
    <citation type="submission" date="2018-10" db="EMBL/GenBank/DDBJ databases">
        <title>Genome sequence of Verticillium nonalfalfae VnAa140.</title>
        <authorList>
            <person name="Stajich J.E."/>
            <person name="Kasson M.T."/>
        </authorList>
    </citation>
    <scope>NUCLEOTIDE SEQUENCE [LARGE SCALE GENOMIC DNA]</scope>
    <source>
        <strain evidence="1 2">VnAa140</strain>
    </source>
</reference>
<evidence type="ECO:0000313" key="1">
    <source>
        <dbReference type="EMBL" id="RNJ60965.1"/>
    </source>
</evidence>
<dbReference type="RefSeq" id="XP_028499123.1">
    <property type="nucleotide sequence ID" value="XM_028639216.1"/>
</dbReference>
<organism evidence="1 2">
    <name type="scientific">Verticillium nonalfalfae</name>
    <dbReference type="NCBI Taxonomy" id="1051616"/>
    <lineage>
        <taxon>Eukaryota</taxon>
        <taxon>Fungi</taxon>
        <taxon>Dikarya</taxon>
        <taxon>Ascomycota</taxon>
        <taxon>Pezizomycotina</taxon>
        <taxon>Sordariomycetes</taxon>
        <taxon>Hypocreomycetidae</taxon>
        <taxon>Glomerellales</taxon>
        <taxon>Plectosphaerellaceae</taxon>
        <taxon>Verticillium</taxon>
    </lineage>
</organism>
<protein>
    <submittedName>
        <fullName evidence="1">Uncharacterized protein</fullName>
    </submittedName>
</protein>
<dbReference type="AlphaFoldDB" id="A0A3M9YL56"/>
<comment type="caution">
    <text evidence="1">The sequence shown here is derived from an EMBL/GenBank/DDBJ whole genome shotgun (WGS) entry which is preliminary data.</text>
</comment>
<sequence length="201" mass="20857">MVNSGLPPSALQSVRPVLLTRTTSCVGRLYLQVSMVSGADPLESNDARPDDEATVVRLVDDVELAQSGFDVQPVHGPALVVELHGALLTVSDATSDDQIPARDADSSDAITVFVMICVTVPLVMVMVAQGEVTAGLAVIVALALDEPVETNAPDGSLDPVSVASVGSRTGPELRLALLAPRVELEILLFTEPAGGPEEVVV</sequence>
<gene>
    <name evidence="1" type="ORF">D7B24_005053</name>
</gene>
<dbReference type="EMBL" id="RBVV01000003">
    <property type="protein sequence ID" value="RNJ60965.1"/>
    <property type="molecule type" value="Genomic_DNA"/>
</dbReference>
<proteinExistence type="predicted"/>
<evidence type="ECO:0000313" key="2">
    <source>
        <dbReference type="Proteomes" id="UP000267145"/>
    </source>
</evidence>
<name>A0A3M9YL56_9PEZI</name>
<accession>A0A3M9YL56</accession>
<dbReference type="GeneID" id="39608742"/>
<dbReference type="Proteomes" id="UP000267145">
    <property type="component" value="Unassembled WGS sequence"/>
</dbReference>
<keyword evidence="2" id="KW-1185">Reference proteome</keyword>